<gene>
    <name evidence="1" type="ORF">DHETER_LOCUS5291</name>
</gene>
<proteinExistence type="predicted"/>
<sequence length="75" mass="8927">NQNMINMSFKNQKQTNEQVKHEDEAIDEYPNKISKSNTIINLNDKLEFYLNFKNSDITKQIDLDIFITTFPNEEK</sequence>
<dbReference type="EMBL" id="CAJVPU010005776">
    <property type="protein sequence ID" value="CAG8552514.1"/>
    <property type="molecule type" value="Genomic_DNA"/>
</dbReference>
<reference evidence="1" key="1">
    <citation type="submission" date="2021-06" db="EMBL/GenBank/DDBJ databases">
        <authorList>
            <person name="Kallberg Y."/>
            <person name="Tangrot J."/>
            <person name="Rosling A."/>
        </authorList>
    </citation>
    <scope>NUCLEOTIDE SEQUENCE</scope>
    <source>
        <strain evidence="1">IL203A</strain>
    </source>
</reference>
<evidence type="ECO:0000313" key="2">
    <source>
        <dbReference type="Proteomes" id="UP000789702"/>
    </source>
</evidence>
<evidence type="ECO:0000313" key="1">
    <source>
        <dbReference type="EMBL" id="CAG8552514.1"/>
    </source>
</evidence>
<keyword evidence="2" id="KW-1185">Reference proteome</keyword>
<accession>A0ACA9M086</accession>
<dbReference type="Proteomes" id="UP000789702">
    <property type="component" value="Unassembled WGS sequence"/>
</dbReference>
<organism evidence="1 2">
    <name type="scientific">Dentiscutata heterogama</name>
    <dbReference type="NCBI Taxonomy" id="1316150"/>
    <lineage>
        <taxon>Eukaryota</taxon>
        <taxon>Fungi</taxon>
        <taxon>Fungi incertae sedis</taxon>
        <taxon>Mucoromycota</taxon>
        <taxon>Glomeromycotina</taxon>
        <taxon>Glomeromycetes</taxon>
        <taxon>Diversisporales</taxon>
        <taxon>Gigasporaceae</taxon>
        <taxon>Dentiscutata</taxon>
    </lineage>
</organism>
<protein>
    <submittedName>
        <fullName evidence="1">17339_t:CDS:1</fullName>
    </submittedName>
</protein>
<comment type="caution">
    <text evidence="1">The sequence shown here is derived from an EMBL/GenBank/DDBJ whole genome shotgun (WGS) entry which is preliminary data.</text>
</comment>
<feature type="non-terminal residue" evidence="1">
    <location>
        <position position="1"/>
    </location>
</feature>
<name>A0ACA9M086_9GLOM</name>